<evidence type="ECO:0000259" key="2">
    <source>
        <dbReference type="PROSITE" id="PS50883"/>
    </source>
</evidence>
<dbReference type="Proteomes" id="UP000732399">
    <property type="component" value="Unassembled WGS sequence"/>
</dbReference>
<dbReference type="Pfam" id="PF00563">
    <property type="entry name" value="EAL"/>
    <property type="match status" value="1"/>
</dbReference>
<reference evidence="3 4" key="1">
    <citation type="submission" date="2020-03" db="EMBL/GenBank/DDBJ databases">
        <authorList>
            <person name="Wang L."/>
            <person name="He N."/>
            <person name="Li Y."/>
            <person name="Fang Y."/>
            <person name="Zhang F."/>
        </authorList>
    </citation>
    <scope>NUCLEOTIDE SEQUENCE [LARGE SCALE GENOMIC DNA]</scope>
    <source>
        <strain evidence="3 4">36D10-4-7</strain>
    </source>
</reference>
<evidence type="ECO:0000256" key="1">
    <source>
        <dbReference type="SAM" id="MobiDB-lite"/>
    </source>
</evidence>
<dbReference type="InterPro" id="IPR052155">
    <property type="entry name" value="Biofilm_reg_signaling"/>
</dbReference>
<dbReference type="InterPro" id="IPR001633">
    <property type="entry name" value="EAL_dom"/>
</dbReference>
<protein>
    <submittedName>
        <fullName evidence="3">EAL domain-containing protein</fullName>
    </submittedName>
</protein>
<evidence type="ECO:0000313" key="4">
    <source>
        <dbReference type="Proteomes" id="UP000732399"/>
    </source>
</evidence>
<dbReference type="PANTHER" id="PTHR44757">
    <property type="entry name" value="DIGUANYLATE CYCLASE DGCP"/>
    <property type="match status" value="1"/>
</dbReference>
<name>A0ABX1CUU7_9SPHN</name>
<keyword evidence="4" id="KW-1185">Reference proteome</keyword>
<proteinExistence type="predicted"/>
<dbReference type="SMART" id="SM00052">
    <property type="entry name" value="EAL"/>
    <property type="match status" value="1"/>
</dbReference>
<dbReference type="CDD" id="cd01948">
    <property type="entry name" value="EAL"/>
    <property type="match status" value="1"/>
</dbReference>
<evidence type="ECO:0000313" key="3">
    <source>
        <dbReference type="EMBL" id="NJR80738.1"/>
    </source>
</evidence>
<dbReference type="EMBL" id="JAAVJH010000029">
    <property type="protein sequence ID" value="NJR80738.1"/>
    <property type="molecule type" value="Genomic_DNA"/>
</dbReference>
<dbReference type="PANTHER" id="PTHR44757:SF2">
    <property type="entry name" value="BIOFILM ARCHITECTURE MAINTENANCE PROTEIN MBAA"/>
    <property type="match status" value="1"/>
</dbReference>
<dbReference type="SUPFAM" id="SSF141868">
    <property type="entry name" value="EAL domain-like"/>
    <property type="match status" value="1"/>
</dbReference>
<gene>
    <name evidence="3" type="ORF">HBH26_19375</name>
</gene>
<dbReference type="InterPro" id="IPR035919">
    <property type="entry name" value="EAL_sf"/>
</dbReference>
<feature type="domain" description="EAL" evidence="2">
    <location>
        <begin position="1"/>
        <end position="261"/>
    </location>
</feature>
<organism evidence="3 4">
    <name type="scientific">Sphingomonas corticis</name>
    <dbReference type="NCBI Taxonomy" id="2722791"/>
    <lineage>
        <taxon>Bacteria</taxon>
        <taxon>Pseudomonadati</taxon>
        <taxon>Pseudomonadota</taxon>
        <taxon>Alphaproteobacteria</taxon>
        <taxon>Sphingomonadales</taxon>
        <taxon>Sphingomonadaceae</taxon>
        <taxon>Sphingomonas</taxon>
    </lineage>
</organism>
<comment type="caution">
    <text evidence="3">The sequence shown here is derived from an EMBL/GenBank/DDBJ whole genome shotgun (WGS) entry which is preliminary data.</text>
</comment>
<sequence length="270" mass="29723">MRLRSGYARPTPQPARTVRPSYPSRCSTKGVPFARRWGVLFGRRLTALLRWNHPERGLIPPADFISLAEDTGLILALGRWVIRAACQEATSWPDDISVAVNLSPVQFRDPGLAATIEAALKSSGLCSSRLELEITEGVLLSDEEQTIATLTTLKAQGLRISMDDFGTGYSSLSYLSRFPFDKIKIDQSFVRQIPGNKQCTAIVHAIITMGKCLDMAITVEGVETEEQHAFAVAQGCDAVQGYNVSKPLQRTDFAAFIAEWTPYCRLRTAA</sequence>
<dbReference type="PROSITE" id="PS50883">
    <property type="entry name" value="EAL"/>
    <property type="match status" value="1"/>
</dbReference>
<feature type="region of interest" description="Disordered" evidence="1">
    <location>
        <begin position="1"/>
        <end position="22"/>
    </location>
</feature>
<accession>A0ABX1CUU7</accession>
<dbReference type="Gene3D" id="3.20.20.450">
    <property type="entry name" value="EAL domain"/>
    <property type="match status" value="1"/>
</dbReference>